<evidence type="ECO:0000256" key="4">
    <source>
        <dbReference type="ARBA" id="ARBA00022679"/>
    </source>
</evidence>
<dbReference type="AlphaFoldDB" id="A0AA39HCV5"/>
<dbReference type="InterPro" id="IPR022928">
    <property type="entry name" value="RNA_2'-PTrans_KptA"/>
</dbReference>
<sequence>MEGSPSRHSKFLSLVLRHKPEAAGIALDANGWADVLELLAALHRRNRPMTRPQLEQLVAGCPKQRFAFSEDGTRIRANQGHSVGVDLQLTPLRPPELLFHGTVPRFADSIRRDGLQKMNRHHVHLSEDRETASTVGRRRGTPTVLTIRSGDMFG</sequence>
<evidence type="ECO:0000256" key="6">
    <source>
        <dbReference type="ARBA" id="ARBA00025212"/>
    </source>
</evidence>
<comment type="catalytic activity">
    <reaction evidence="7">
        <text>2'-phospho-[ligated tRNA] + NAD(+) = mature tRNA + ADP-alpha-D-ribose 1'',2''-cyclic phosphate + nicotinamide</text>
        <dbReference type="Rhea" id="RHEA:23324"/>
        <dbReference type="Rhea" id="RHEA-COMP:11106"/>
        <dbReference type="Rhea" id="RHEA-COMP:11107"/>
        <dbReference type="ChEBI" id="CHEBI:17154"/>
        <dbReference type="ChEBI" id="CHEBI:57540"/>
        <dbReference type="ChEBI" id="CHEBI:76596"/>
        <dbReference type="ChEBI" id="CHEBI:82883"/>
        <dbReference type="ChEBI" id="CHEBI:85027"/>
        <dbReference type="EC" id="2.7.1.160"/>
    </reaction>
</comment>
<accession>A0AA39HCV5</accession>
<evidence type="ECO:0000256" key="3">
    <source>
        <dbReference type="ARBA" id="ARBA00012007"/>
    </source>
</evidence>
<dbReference type="PANTHER" id="PTHR12684:SF2">
    <property type="entry name" value="TRNA 2'-PHOSPHOTRANSFERASE 1"/>
    <property type="match status" value="1"/>
</dbReference>
<keyword evidence="5" id="KW-0520">NAD</keyword>
<comment type="similarity">
    <text evidence="2">Belongs to the KptA/TPT1 family.</text>
</comment>
<dbReference type="InterPro" id="IPR002745">
    <property type="entry name" value="Ptrans_KptA/Tpt1"/>
</dbReference>
<evidence type="ECO:0000256" key="1">
    <source>
        <dbReference type="ARBA" id="ARBA00003343"/>
    </source>
</evidence>
<evidence type="ECO:0000313" key="8">
    <source>
        <dbReference type="EMBL" id="KAK0403525.1"/>
    </source>
</evidence>
<evidence type="ECO:0000313" key="9">
    <source>
        <dbReference type="Proteomes" id="UP001175271"/>
    </source>
</evidence>
<organism evidence="8 9">
    <name type="scientific">Steinernema hermaphroditum</name>
    <dbReference type="NCBI Taxonomy" id="289476"/>
    <lineage>
        <taxon>Eukaryota</taxon>
        <taxon>Metazoa</taxon>
        <taxon>Ecdysozoa</taxon>
        <taxon>Nematoda</taxon>
        <taxon>Chromadorea</taxon>
        <taxon>Rhabditida</taxon>
        <taxon>Tylenchina</taxon>
        <taxon>Panagrolaimomorpha</taxon>
        <taxon>Strongyloidoidea</taxon>
        <taxon>Steinernematidae</taxon>
        <taxon>Steinernema</taxon>
    </lineage>
</organism>
<dbReference type="EMBL" id="JAUCMV010000004">
    <property type="protein sequence ID" value="KAK0403525.1"/>
    <property type="molecule type" value="Genomic_DNA"/>
</dbReference>
<evidence type="ECO:0000256" key="5">
    <source>
        <dbReference type="ARBA" id="ARBA00023027"/>
    </source>
</evidence>
<dbReference type="Pfam" id="PF01885">
    <property type="entry name" value="PTS_2-RNA"/>
    <property type="match status" value="1"/>
</dbReference>
<dbReference type="Gene3D" id="3.20.170.30">
    <property type="match status" value="1"/>
</dbReference>
<dbReference type="SUPFAM" id="SSF56399">
    <property type="entry name" value="ADP-ribosylation"/>
    <property type="match status" value="1"/>
</dbReference>
<dbReference type="GO" id="GO:0008033">
    <property type="term" value="P:tRNA processing"/>
    <property type="evidence" value="ECO:0007669"/>
    <property type="project" value="TreeGrafter"/>
</dbReference>
<proteinExistence type="inferred from homology"/>
<protein>
    <recommendedName>
        <fullName evidence="3">2'-phosphotransferase</fullName>
        <ecNumber evidence="3">2.7.1.160</ecNumber>
    </recommendedName>
</protein>
<dbReference type="GO" id="GO:0000215">
    <property type="term" value="F:tRNA 2'-phosphotransferase activity"/>
    <property type="evidence" value="ECO:0007669"/>
    <property type="project" value="UniProtKB-EC"/>
</dbReference>
<comment type="function">
    <text evidence="1">Catalyzes the last step of tRNA splicing, the transfer of the splice junction 2'-phosphate from ligated tRNA to NAD to produce ADP-ribose 1''-2'' cyclic phosphate.</text>
</comment>
<keyword evidence="9" id="KW-1185">Reference proteome</keyword>
<dbReference type="GO" id="GO:0003950">
    <property type="term" value="F:NAD+ poly-ADP-ribosyltransferase activity"/>
    <property type="evidence" value="ECO:0007669"/>
    <property type="project" value="InterPro"/>
</dbReference>
<dbReference type="HAMAP" id="MF_00299">
    <property type="entry name" value="KptA"/>
    <property type="match status" value="1"/>
</dbReference>
<keyword evidence="4" id="KW-0808">Transferase</keyword>
<dbReference type="InterPro" id="IPR042081">
    <property type="entry name" value="RNA_2'-PTrans_C"/>
</dbReference>
<evidence type="ECO:0000256" key="2">
    <source>
        <dbReference type="ARBA" id="ARBA00009836"/>
    </source>
</evidence>
<dbReference type="InterPro" id="IPR042080">
    <property type="entry name" value="RNA_2'-PTrans_N"/>
</dbReference>
<comment type="function">
    <text evidence="6">Removes the 2'-phosphate from RNA via an intermediate in which the phosphate is ADP-ribosylated by NAD followed by a presumed transesterification to release the RNA and generate ADP-ribose 1''-2''-cyclic phosphate (APPR&gt;P). May function as an ADP-ribosylase.</text>
</comment>
<evidence type="ECO:0000256" key="7">
    <source>
        <dbReference type="ARBA" id="ARBA00047949"/>
    </source>
</evidence>
<name>A0AA39HCV5_9BILA</name>
<dbReference type="PANTHER" id="PTHR12684">
    <property type="entry name" value="PUTATIVE PHOSPHOTRANSFERASE"/>
    <property type="match status" value="1"/>
</dbReference>
<gene>
    <name evidence="8" type="ORF">QR680_016973</name>
</gene>
<comment type="caution">
    <text evidence="8">The sequence shown here is derived from an EMBL/GenBank/DDBJ whole genome shotgun (WGS) entry which is preliminary data.</text>
</comment>
<reference evidence="8" key="1">
    <citation type="submission" date="2023-06" db="EMBL/GenBank/DDBJ databases">
        <title>Genomic analysis of the entomopathogenic nematode Steinernema hermaphroditum.</title>
        <authorList>
            <person name="Schwarz E.M."/>
            <person name="Heppert J.K."/>
            <person name="Baniya A."/>
            <person name="Schwartz H.T."/>
            <person name="Tan C.-H."/>
            <person name="Antoshechkin I."/>
            <person name="Sternberg P.W."/>
            <person name="Goodrich-Blair H."/>
            <person name="Dillman A.R."/>
        </authorList>
    </citation>
    <scope>NUCLEOTIDE SEQUENCE</scope>
    <source>
        <strain evidence="8">PS9179</strain>
        <tissue evidence="8">Whole animal</tissue>
    </source>
</reference>
<dbReference type="Gene3D" id="1.10.10.970">
    <property type="entry name" value="RNA 2'-phosphotransferase, Tpt1/KptA family, N-terminal domain"/>
    <property type="match status" value="1"/>
</dbReference>
<dbReference type="Proteomes" id="UP001175271">
    <property type="component" value="Unassembled WGS sequence"/>
</dbReference>
<dbReference type="EC" id="2.7.1.160" evidence="3"/>